<dbReference type="AlphaFoldDB" id="A0A5C7XLB5"/>
<reference evidence="1 2" key="1">
    <citation type="submission" date="2018-09" db="EMBL/GenBank/DDBJ databases">
        <title>Metagenome Assembled Genomes from an Advanced Water Purification Facility.</title>
        <authorList>
            <person name="Stamps B.W."/>
            <person name="Spear J.R."/>
        </authorList>
    </citation>
    <scope>NUCLEOTIDE SEQUENCE [LARGE SCALE GENOMIC DNA]</scope>
    <source>
        <strain evidence="1">Bin_29_2</strain>
    </source>
</reference>
<dbReference type="Proteomes" id="UP000321797">
    <property type="component" value="Unassembled WGS sequence"/>
</dbReference>
<protein>
    <submittedName>
        <fullName evidence="1">Uncharacterized protein</fullName>
    </submittedName>
</protein>
<name>A0A5C7XLB5_9MYCO</name>
<evidence type="ECO:0000313" key="2">
    <source>
        <dbReference type="Proteomes" id="UP000321797"/>
    </source>
</evidence>
<organism evidence="1 2">
    <name type="scientific">Mycolicibacter arupensis</name>
    <dbReference type="NCBI Taxonomy" id="342002"/>
    <lineage>
        <taxon>Bacteria</taxon>
        <taxon>Bacillati</taxon>
        <taxon>Actinomycetota</taxon>
        <taxon>Actinomycetes</taxon>
        <taxon>Mycobacteriales</taxon>
        <taxon>Mycobacteriaceae</taxon>
        <taxon>Mycolicibacter</taxon>
    </lineage>
</organism>
<accession>A0A5C7XLB5</accession>
<dbReference type="EMBL" id="SSGD01000160">
    <property type="protein sequence ID" value="TXI50195.1"/>
    <property type="molecule type" value="Genomic_DNA"/>
</dbReference>
<dbReference type="RefSeq" id="WP_276763252.1">
    <property type="nucleotide sequence ID" value="NZ_SSGD01000160.1"/>
</dbReference>
<comment type="caution">
    <text evidence="1">The sequence shown here is derived from an EMBL/GenBank/DDBJ whole genome shotgun (WGS) entry which is preliminary data.</text>
</comment>
<proteinExistence type="predicted"/>
<sequence>MAFKVKFAQNTEKDYSDDDKYDFEDGGVLKITFGNTAQWTEYHAPGTWEQVLAEHDHRKGKTAGRGGAAVLR</sequence>
<evidence type="ECO:0000313" key="1">
    <source>
        <dbReference type="EMBL" id="TXI50195.1"/>
    </source>
</evidence>
<gene>
    <name evidence="1" type="ORF">E6Q54_21745</name>
</gene>